<proteinExistence type="inferred from homology"/>
<dbReference type="GO" id="GO:0004222">
    <property type="term" value="F:metalloendopeptidase activity"/>
    <property type="evidence" value="ECO:0007669"/>
    <property type="project" value="InterPro"/>
</dbReference>
<dbReference type="OrthoDB" id="6475849at2759"/>
<keyword evidence="4" id="KW-1185">Reference proteome</keyword>
<dbReference type="InterPro" id="IPR000718">
    <property type="entry name" value="Peptidase_M13"/>
</dbReference>
<reference evidence="3" key="1">
    <citation type="submission" date="2021-06" db="EMBL/GenBank/DDBJ databases">
        <title>Genome Sequence of Mortierella hyaline Strain SCG-10, a Cold-Adapted, Nitrate-Reducing Fungus Isolated from Soil in Minnesota, USA.</title>
        <authorList>
            <person name="Aldossari N."/>
        </authorList>
    </citation>
    <scope>NUCLEOTIDE SEQUENCE</scope>
    <source>
        <strain evidence="3">SCG-10</strain>
    </source>
</reference>
<dbReference type="PANTHER" id="PTHR11733:SF167">
    <property type="entry name" value="FI17812P1-RELATED"/>
    <property type="match status" value="1"/>
</dbReference>
<name>A0A9P7XIA7_9FUNG</name>
<feature type="domain" description="Peptidase M13 C-terminal" evidence="2">
    <location>
        <begin position="3"/>
        <end position="79"/>
    </location>
</feature>
<evidence type="ECO:0000313" key="4">
    <source>
        <dbReference type="Proteomes" id="UP000707451"/>
    </source>
</evidence>
<dbReference type="PANTHER" id="PTHR11733">
    <property type="entry name" value="ZINC METALLOPROTEASE FAMILY M13 NEPRILYSIN-RELATED"/>
    <property type="match status" value="1"/>
</dbReference>
<evidence type="ECO:0000259" key="2">
    <source>
        <dbReference type="Pfam" id="PF01431"/>
    </source>
</evidence>
<dbReference type="GO" id="GO:0016485">
    <property type="term" value="P:protein processing"/>
    <property type="evidence" value="ECO:0007669"/>
    <property type="project" value="TreeGrafter"/>
</dbReference>
<evidence type="ECO:0000256" key="1">
    <source>
        <dbReference type="ARBA" id="ARBA00007357"/>
    </source>
</evidence>
<dbReference type="InterPro" id="IPR018497">
    <property type="entry name" value="Peptidase_M13_C"/>
</dbReference>
<dbReference type="Pfam" id="PF01431">
    <property type="entry name" value="Peptidase_M13"/>
    <property type="match status" value="1"/>
</dbReference>
<evidence type="ECO:0000313" key="3">
    <source>
        <dbReference type="EMBL" id="KAG9061820.1"/>
    </source>
</evidence>
<dbReference type="EMBL" id="JAHRHY010000022">
    <property type="protein sequence ID" value="KAG9061820.1"/>
    <property type="molecule type" value="Genomic_DNA"/>
</dbReference>
<comment type="caution">
    <text evidence="3">The sequence shown here is derived from an EMBL/GenBank/DDBJ whole genome shotgun (WGS) entry which is preliminary data.</text>
</comment>
<dbReference type="GO" id="GO:0005886">
    <property type="term" value="C:plasma membrane"/>
    <property type="evidence" value="ECO:0007669"/>
    <property type="project" value="TreeGrafter"/>
</dbReference>
<accession>A0A9P7XIA7</accession>
<dbReference type="SUPFAM" id="SSF55486">
    <property type="entry name" value="Metalloproteases ('zincins'), catalytic domain"/>
    <property type="match status" value="1"/>
</dbReference>
<sequence length="81" mass="9418">MHSVLPGLYKYTLEQLFFISYGHLWCTKMTPESLVDLVNHNNRSPPQWRINGAAQNSPDFAKAFQYKAGTPMNPNKKYEVW</sequence>
<dbReference type="InterPro" id="IPR024079">
    <property type="entry name" value="MetalloPept_cat_dom_sf"/>
</dbReference>
<organism evidence="3 4">
    <name type="scientific">Linnemannia hyalina</name>
    <dbReference type="NCBI Taxonomy" id="64524"/>
    <lineage>
        <taxon>Eukaryota</taxon>
        <taxon>Fungi</taxon>
        <taxon>Fungi incertae sedis</taxon>
        <taxon>Mucoromycota</taxon>
        <taxon>Mortierellomycotina</taxon>
        <taxon>Mortierellomycetes</taxon>
        <taxon>Mortierellales</taxon>
        <taxon>Mortierellaceae</taxon>
        <taxon>Linnemannia</taxon>
    </lineage>
</organism>
<dbReference type="Proteomes" id="UP000707451">
    <property type="component" value="Unassembled WGS sequence"/>
</dbReference>
<dbReference type="Gene3D" id="3.40.390.10">
    <property type="entry name" value="Collagenase (Catalytic Domain)"/>
    <property type="match status" value="1"/>
</dbReference>
<dbReference type="AlphaFoldDB" id="A0A9P7XIA7"/>
<dbReference type="PROSITE" id="PS51885">
    <property type="entry name" value="NEPRILYSIN"/>
    <property type="match status" value="1"/>
</dbReference>
<protein>
    <recommendedName>
        <fullName evidence="2">Peptidase M13 C-terminal domain-containing protein</fullName>
    </recommendedName>
</protein>
<gene>
    <name evidence="3" type="ORF">KI688_006971</name>
</gene>
<comment type="similarity">
    <text evidence="1">Belongs to the peptidase M13 family.</text>
</comment>